<keyword evidence="1" id="KW-0812">Transmembrane</keyword>
<feature type="transmembrane region" description="Helical" evidence="1">
    <location>
        <begin position="304"/>
        <end position="329"/>
    </location>
</feature>
<dbReference type="Pfam" id="PF00047">
    <property type="entry name" value="ig"/>
    <property type="match status" value="1"/>
</dbReference>
<dbReference type="SMART" id="SM00409">
    <property type="entry name" value="IG"/>
    <property type="match status" value="1"/>
</dbReference>
<dbReference type="Gene3D" id="2.60.40.10">
    <property type="entry name" value="Immunoglobulins"/>
    <property type="match status" value="1"/>
</dbReference>
<keyword evidence="1" id="KW-0472">Membrane</keyword>
<dbReference type="Gene3D" id="3.40.50.410">
    <property type="entry name" value="von Willebrand factor, type A domain"/>
    <property type="match status" value="1"/>
</dbReference>
<sequence length="335" mass="37482">MKTFCKNVLDAADIESENVKVGVLSYSTDPKVHFFMNKYSTKISIKQAIDGIAYKSGGTNIADALKKLRTEMFKIENGDRPGVRNVAMMLTDGLISTIKQSETIQEANKTRAESIYIYAISSKMQGITELSAIVTSPASKHIIDMDNDGLMKNLSSRVFKATCQEQLCIVPTLYVSKGNPVTLHCNVSDNPCQTEVYLEKIKKFTVNDTSDSTTKHSNFTIKSMNYSDEGTYMCYSGNSTTTSQINTSVVLKLLEDTIQPNISKSEIDKKVLELKQTLEIRKNETTKYRSLKACAKDDRLSSAVMGYVGVMVVVSIISLFVFFDCLSIWQYYFDR</sequence>
<organism evidence="4 5">
    <name type="scientific">Mytilus coruscus</name>
    <name type="common">Sea mussel</name>
    <dbReference type="NCBI Taxonomy" id="42192"/>
    <lineage>
        <taxon>Eukaryota</taxon>
        <taxon>Metazoa</taxon>
        <taxon>Spiralia</taxon>
        <taxon>Lophotrochozoa</taxon>
        <taxon>Mollusca</taxon>
        <taxon>Bivalvia</taxon>
        <taxon>Autobranchia</taxon>
        <taxon>Pteriomorphia</taxon>
        <taxon>Mytilida</taxon>
        <taxon>Mytiloidea</taxon>
        <taxon>Mytilidae</taxon>
        <taxon>Mytilinae</taxon>
        <taxon>Mytilus</taxon>
    </lineage>
</organism>
<reference evidence="4 5" key="1">
    <citation type="submission" date="2020-06" db="EMBL/GenBank/DDBJ databases">
        <authorList>
            <person name="Li R."/>
            <person name="Bekaert M."/>
        </authorList>
    </citation>
    <scope>NUCLEOTIDE SEQUENCE [LARGE SCALE GENOMIC DNA]</scope>
    <source>
        <strain evidence="5">wild</strain>
    </source>
</reference>
<dbReference type="SUPFAM" id="SSF53300">
    <property type="entry name" value="vWA-like"/>
    <property type="match status" value="1"/>
</dbReference>
<dbReference type="SMART" id="SM00327">
    <property type="entry name" value="VWA"/>
    <property type="match status" value="1"/>
</dbReference>
<dbReference type="SUPFAM" id="SSF48726">
    <property type="entry name" value="Immunoglobulin"/>
    <property type="match status" value="1"/>
</dbReference>
<evidence type="ECO:0000259" key="3">
    <source>
        <dbReference type="PROSITE" id="PS50835"/>
    </source>
</evidence>
<protein>
    <submittedName>
        <fullName evidence="4">COL6A</fullName>
    </submittedName>
</protein>
<gene>
    <name evidence="4" type="ORF">MCOR_22315</name>
</gene>
<dbReference type="OrthoDB" id="6132182at2759"/>
<dbReference type="InterPro" id="IPR036179">
    <property type="entry name" value="Ig-like_dom_sf"/>
</dbReference>
<keyword evidence="5" id="KW-1185">Reference proteome</keyword>
<dbReference type="PROSITE" id="PS50835">
    <property type="entry name" value="IG_LIKE"/>
    <property type="match status" value="1"/>
</dbReference>
<dbReference type="Proteomes" id="UP000507470">
    <property type="component" value="Unassembled WGS sequence"/>
</dbReference>
<dbReference type="InterPro" id="IPR002035">
    <property type="entry name" value="VWF_A"/>
</dbReference>
<dbReference type="PANTHER" id="PTHR24020:SF87">
    <property type="entry name" value="COLLAGEN ALPHA-1(VI) CHAIN-LIKE"/>
    <property type="match status" value="1"/>
</dbReference>
<evidence type="ECO:0000313" key="5">
    <source>
        <dbReference type="Proteomes" id="UP000507470"/>
    </source>
</evidence>
<dbReference type="AlphaFoldDB" id="A0A6J8BVK2"/>
<dbReference type="PANTHER" id="PTHR24020">
    <property type="entry name" value="COLLAGEN ALPHA"/>
    <property type="match status" value="1"/>
</dbReference>
<proteinExistence type="predicted"/>
<dbReference type="InterPro" id="IPR013783">
    <property type="entry name" value="Ig-like_fold"/>
</dbReference>
<evidence type="ECO:0000256" key="1">
    <source>
        <dbReference type="SAM" id="Phobius"/>
    </source>
</evidence>
<dbReference type="InterPro" id="IPR013151">
    <property type="entry name" value="Immunoglobulin_dom"/>
</dbReference>
<dbReference type="InterPro" id="IPR036465">
    <property type="entry name" value="vWFA_dom_sf"/>
</dbReference>
<dbReference type="EMBL" id="CACVKT020003943">
    <property type="protein sequence ID" value="CAC5386924.1"/>
    <property type="molecule type" value="Genomic_DNA"/>
</dbReference>
<evidence type="ECO:0000313" key="4">
    <source>
        <dbReference type="EMBL" id="CAC5386924.1"/>
    </source>
</evidence>
<keyword evidence="1" id="KW-1133">Transmembrane helix</keyword>
<name>A0A6J8BVK2_MYTCO</name>
<feature type="domain" description="VWFA" evidence="2">
    <location>
        <begin position="1"/>
        <end position="158"/>
    </location>
</feature>
<feature type="domain" description="Ig-like" evidence="3">
    <location>
        <begin position="165"/>
        <end position="250"/>
    </location>
</feature>
<dbReference type="Pfam" id="PF00092">
    <property type="entry name" value="VWA"/>
    <property type="match status" value="1"/>
</dbReference>
<dbReference type="InterPro" id="IPR050525">
    <property type="entry name" value="ECM_Assembly_Org"/>
</dbReference>
<dbReference type="InterPro" id="IPR007110">
    <property type="entry name" value="Ig-like_dom"/>
</dbReference>
<dbReference type="InterPro" id="IPR003599">
    <property type="entry name" value="Ig_sub"/>
</dbReference>
<evidence type="ECO:0000259" key="2">
    <source>
        <dbReference type="PROSITE" id="PS50234"/>
    </source>
</evidence>
<accession>A0A6J8BVK2</accession>
<dbReference type="PROSITE" id="PS50234">
    <property type="entry name" value="VWFA"/>
    <property type="match status" value="1"/>
</dbReference>